<keyword evidence="1 5" id="KW-0963">Cytoplasm</keyword>
<name>T1IRT5_STRMM</name>
<dbReference type="GO" id="GO:0033290">
    <property type="term" value="C:eukaryotic 48S preinitiation complex"/>
    <property type="evidence" value="ECO:0007669"/>
    <property type="project" value="UniProtKB-UniRule"/>
</dbReference>
<dbReference type="HAMAP" id="MF_03007">
    <property type="entry name" value="eIF3h"/>
    <property type="match status" value="1"/>
</dbReference>
<comment type="subunit">
    <text evidence="4">Component of the eukaryotic translation initiation factor 3 (eIF-3) complex. The eIF-3 complex interacts with pix. Interacts with mxt.</text>
</comment>
<evidence type="ECO:0000256" key="5">
    <source>
        <dbReference type="HAMAP-Rule" id="MF_03007"/>
    </source>
</evidence>
<dbReference type="InterPro" id="IPR050242">
    <property type="entry name" value="JAMM_MPN+_peptidase_M67A"/>
</dbReference>
<dbReference type="Pfam" id="PF19445">
    <property type="entry name" value="eIF3h_C"/>
    <property type="match status" value="1"/>
</dbReference>
<dbReference type="HOGENOM" id="CLU_044094_0_0_1"/>
<sequence length="335" mass="38385">MATVRLNRLPEMCNIEFIQLDPLVSLKVIKHCHEEGAGTTDIAQGVLLGLVVENRLEITNCFPFPRHTDEEDFDEVEYQMEMMRHLRQVNIDHLHVGWYQSTYYGGYLNKTLLDSQFSYQNSIEESVVLIYDPLRTARGFLSLKAFRLTPAMMQLYRDGEFSPESVRNAKITFGSMFEELKIVMKNSHMVNVLCCELSENIPEEKGNQFLNLATGSVLEKHLRSLMDCVDEQVQETNKLANFLRSSAKQQQAKQQYLHKREQDNNARVSRGEAALPEEELTKLFKPIPAPGRLDSLLYSGQITSYCQQIAQFATQSLGKLFISEGFQRKSDNAIN</sequence>
<dbReference type="InterPro" id="IPR027524">
    <property type="entry name" value="eIF3h"/>
</dbReference>
<comment type="subcellular location">
    <subcellularLocation>
        <location evidence="5">Cytoplasm</location>
    </subcellularLocation>
</comment>
<dbReference type="AlphaFoldDB" id="T1IRT5"/>
<dbReference type="EMBL" id="JH431385">
    <property type="status" value="NOT_ANNOTATED_CDS"/>
    <property type="molecule type" value="Genomic_DNA"/>
</dbReference>
<dbReference type="PhylomeDB" id="T1IRT5"/>
<reference evidence="7" key="2">
    <citation type="submission" date="2015-02" db="UniProtKB">
        <authorList>
            <consortium name="EnsemblMetazoa"/>
        </authorList>
    </citation>
    <scope>IDENTIFICATION</scope>
</reference>
<dbReference type="InterPro" id="IPR000555">
    <property type="entry name" value="JAMM/MPN+_dom"/>
</dbReference>
<evidence type="ECO:0000259" key="6">
    <source>
        <dbReference type="PROSITE" id="PS50249"/>
    </source>
</evidence>
<dbReference type="PROSITE" id="PS50249">
    <property type="entry name" value="MPN"/>
    <property type="match status" value="1"/>
</dbReference>
<dbReference type="GO" id="GO:0016282">
    <property type="term" value="C:eukaryotic 43S preinitiation complex"/>
    <property type="evidence" value="ECO:0007669"/>
    <property type="project" value="UniProtKB-UniRule"/>
</dbReference>
<evidence type="ECO:0000256" key="1">
    <source>
        <dbReference type="ARBA" id="ARBA00022490"/>
    </source>
</evidence>
<dbReference type="OMA" id="WYQSTYF"/>
<keyword evidence="2 5" id="KW-0396">Initiation factor</keyword>
<accession>T1IRT5</accession>
<dbReference type="Pfam" id="PF01398">
    <property type="entry name" value="JAB"/>
    <property type="match status" value="1"/>
</dbReference>
<evidence type="ECO:0000256" key="2">
    <source>
        <dbReference type="ARBA" id="ARBA00022540"/>
    </source>
</evidence>
<evidence type="ECO:0000313" key="7">
    <source>
        <dbReference type="EnsemblMetazoa" id="SMAR003784-PA"/>
    </source>
</evidence>
<dbReference type="EnsemblMetazoa" id="SMAR003784-RA">
    <property type="protein sequence ID" value="SMAR003784-PA"/>
    <property type="gene ID" value="SMAR003784"/>
</dbReference>
<comment type="function">
    <text evidence="5">Component of the eukaryotic translation initiation factor 3 (eIF-3) complex, which is involved in protein synthesis of a specialized repertoire of mRNAs and, together with other initiation factors, stimulates binding of mRNA and methionyl-tRNAi to the 40S ribosome. The eIF-3 complex specifically targets and initiates translation of a subset of mRNAs involved in cell proliferation.</text>
</comment>
<dbReference type="InterPro" id="IPR045810">
    <property type="entry name" value="eIF3h_C"/>
</dbReference>
<protein>
    <recommendedName>
        <fullName evidence="5">Eukaryotic translation initiation factor 3 subunit H</fullName>
        <shortName evidence="5">eIF3h</shortName>
    </recommendedName>
</protein>
<evidence type="ECO:0000256" key="4">
    <source>
        <dbReference type="ARBA" id="ARBA00047068"/>
    </source>
</evidence>
<evidence type="ECO:0000256" key="3">
    <source>
        <dbReference type="ARBA" id="ARBA00022917"/>
    </source>
</evidence>
<keyword evidence="8" id="KW-1185">Reference proteome</keyword>
<keyword evidence="3 5" id="KW-0648">Protein biosynthesis</keyword>
<dbReference type="STRING" id="126957.T1IRT5"/>
<organism evidence="7 8">
    <name type="scientific">Strigamia maritima</name>
    <name type="common">European centipede</name>
    <name type="synonym">Geophilus maritimus</name>
    <dbReference type="NCBI Taxonomy" id="126957"/>
    <lineage>
        <taxon>Eukaryota</taxon>
        <taxon>Metazoa</taxon>
        <taxon>Ecdysozoa</taxon>
        <taxon>Arthropoda</taxon>
        <taxon>Myriapoda</taxon>
        <taxon>Chilopoda</taxon>
        <taxon>Pleurostigmophora</taxon>
        <taxon>Geophilomorpha</taxon>
        <taxon>Linotaeniidae</taxon>
        <taxon>Strigamia</taxon>
    </lineage>
</organism>
<reference evidence="8" key="1">
    <citation type="submission" date="2011-05" db="EMBL/GenBank/DDBJ databases">
        <authorList>
            <person name="Richards S.R."/>
            <person name="Qu J."/>
            <person name="Jiang H."/>
            <person name="Jhangiani S.N."/>
            <person name="Agravi P."/>
            <person name="Goodspeed R."/>
            <person name="Gross S."/>
            <person name="Mandapat C."/>
            <person name="Jackson L."/>
            <person name="Mathew T."/>
            <person name="Pu L."/>
            <person name="Thornton R."/>
            <person name="Saada N."/>
            <person name="Wilczek-Boney K.B."/>
            <person name="Lee S."/>
            <person name="Kovar C."/>
            <person name="Wu Y."/>
            <person name="Scherer S.E."/>
            <person name="Worley K.C."/>
            <person name="Muzny D.M."/>
            <person name="Gibbs R."/>
        </authorList>
    </citation>
    <scope>NUCLEOTIDE SEQUENCE</scope>
    <source>
        <strain evidence="8">Brora</strain>
    </source>
</reference>
<dbReference type="eggNOG" id="KOG1560">
    <property type="taxonomic scope" value="Eukaryota"/>
</dbReference>
<dbReference type="GO" id="GO:0005852">
    <property type="term" value="C:eukaryotic translation initiation factor 3 complex"/>
    <property type="evidence" value="ECO:0007669"/>
    <property type="project" value="UniProtKB-UniRule"/>
</dbReference>
<dbReference type="FunFam" id="3.40.140.10:FF:000045">
    <property type="entry name" value="Eukaryotic translation initiation factor 3 subunit H"/>
    <property type="match status" value="1"/>
</dbReference>
<evidence type="ECO:0000313" key="8">
    <source>
        <dbReference type="Proteomes" id="UP000014500"/>
    </source>
</evidence>
<dbReference type="GO" id="GO:0008237">
    <property type="term" value="F:metallopeptidase activity"/>
    <property type="evidence" value="ECO:0007669"/>
    <property type="project" value="InterPro"/>
</dbReference>
<dbReference type="GO" id="GO:0003743">
    <property type="term" value="F:translation initiation factor activity"/>
    <property type="evidence" value="ECO:0007669"/>
    <property type="project" value="UniProtKB-UniRule"/>
</dbReference>
<dbReference type="CDD" id="cd08065">
    <property type="entry name" value="MPN_eIF3h"/>
    <property type="match status" value="1"/>
</dbReference>
<dbReference type="PANTHER" id="PTHR10410">
    <property type="entry name" value="EUKARYOTIC TRANSLATION INITIATION FACTOR 3 -RELATED"/>
    <property type="match status" value="1"/>
</dbReference>
<dbReference type="GO" id="GO:0001732">
    <property type="term" value="P:formation of cytoplasmic translation initiation complex"/>
    <property type="evidence" value="ECO:0007669"/>
    <property type="project" value="UniProtKB-UniRule"/>
</dbReference>
<dbReference type="Gene3D" id="3.40.140.10">
    <property type="entry name" value="Cytidine Deaminase, domain 2"/>
    <property type="match status" value="1"/>
</dbReference>
<dbReference type="Proteomes" id="UP000014500">
    <property type="component" value="Unassembled WGS sequence"/>
</dbReference>
<proteinExistence type="inferred from homology"/>
<dbReference type="InterPro" id="IPR037518">
    <property type="entry name" value="MPN"/>
</dbReference>
<dbReference type="SMART" id="SM00232">
    <property type="entry name" value="JAB_MPN"/>
    <property type="match status" value="1"/>
</dbReference>
<feature type="domain" description="MPN" evidence="6">
    <location>
        <begin position="18"/>
        <end position="152"/>
    </location>
</feature>
<comment type="similarity">
    <text evidence="5">Belongs to the eIF-3 subunit H family.</text>
</comment>